<feature type="region of interest" description="Disordered" evidence="1">
    <location>
        <begin position="176"/>
        <end position="263"/>
    </location>
</feature>
<feature type="compositionally biased region" description="Low complexity" evidence="1">
    <location>
        <begin position="185"/>
        <end position="199"/>
    </location>
</feature>
<dbReference type="InterPro" id="IPR000306">
    <property type="entry name" value="Znf_FYVE"/>
</dbReference>
<protein>
    <submittedName>
        <fullName evidence="2">Uncharacterized protein</fullName>
    </submittedName>
</protein>
<proteinExistence type="predicted"/>
<dbReference type="PANTHER" id="PTHR23164:SF30">
    <property type="entry name" value="EARLY ENDOSOME ANTIGEN 1"/>
    <property type="match status" value="1"/>
</dbReference>
<dbReference type="SUPFAM" id="SSF57903">
    <property type="entry name" value="FYVE/PHD zinc finger"/>
    <property type="match status" value="1"/>
</dbReference>
<dbReference type="InterPro" id="IPR011011">
    <property type="entry name" value="Znf_FYVE_PHD"/>
</dbReference>
<dbReference type="EnsemblMetazoa" id="AARA016981-RA">
    <property type="protein sequence ID" value="AARA016981-PA"/>
    <property type="gene ID" value="AARA016981"/>
</dbReference>
<dbReference type="VEuPathDB" id="VectorBase:AARA21_008352"/>
<feature type="compositionally biased region" description="Polar residues" evidence="1">
    <location>
        <begin position="208"/>
        <end position="220"/>
    </location>
</feature>
<name>A0A2C9GQN6_ANOAR</name>
<dbReference type="SMART" id="SM00064">
    <property type="entry name" value="FYVE"/>
    <property type="match status" value="1"/>
</dbReference>
<dbReference type="InterPro" id="IPR046978">
    <property type="entry name" value="MTMR4_FYVE"/>
</dbReference>
<feature type="compositionally biased region" description="Polar residues" evidence="1">
    <location>
        <begin position="291"/>
        <end position="304"/>
    </location>
</feature>
<dbReference type="InterPro" id="IPR017455">
    <property type="entry name" value="Znf_FYVE-rel"/>
</dbReference>
<dbReference type="AlphaFoldDB" id="A0A2C9GQN6"/>
<reference evidence="2" key="1">
    <citation type="submission" date="2022-08" db="UniProtKB">
        <authorList>
            <consortium name="EnsemblMetazoa"/>
        </authorList>
    </citation>
    <scope>IDENTIFICATION</scope>
    <source>
        <strain evidence="2">Dongola</strain>
    </source>
</reference>
<dbReference type="CDD" id="cd15733">
    <property type="entry name" value="FYVE_MTMR4"/>
    <property type="match status" value="1"/>
</dbReference>
<accession>A0A2C9GQN6</accession>
<dbReference type="Pfam" id="PF01363">
    <property type="entry name" value="FYVE"/>
    <property type="match status" value="1"/>
</dbReference>
<dbReference type="Proteomes" id="UP000075840">
    <property type="component" value="Unassembled WGS sequence"/>
</dbReference>
<dbReference type="PANTHER" id="PTHR23164">
    <property type="entry name" value="EARLY ENDOSOME ANTIGEN 1"/>
    <property type="match status" value="1"/>
</dbReference>
<dbReference type="Gene3D" id="3.30.40.10">
    <property type="entry name" value="Zinc/RING finger domain, C3HC4 (zinc finger)"/>
    <property type="match status" value="1"/>
</dbReference>
<keyword evidence="3" id="KW-1185">Reference proteome</keyword>
<dbReference type="GO" id="GO:0046872">
    <property type="term" value="F:metal ion binding"/>
    <property type="evidence" value="ECO:0007669"/>
    <property type="project" value="InterPro"/>
</dbReference>
<evidence type="ECO:0000256" key="1">
    <source>
        <dbReference type="SAM" id="MobiDB-lite"/>
    </source>
</evidence>
<feature type="region of interest" description="Disordered" evidence="1">
    <location>
        <begin position="413"/>
        <end position="433"/>
    </location>
</feature>
<feature type="compositionally biased region" description="Low complexity" evidence="1">
    <location>
        <begin position="413"/>
        <end position="425"/>
    </location>
</feature>
<sequence>MVDGTRSSNHSIDNSQRAGSDCMGTIASISTTATTTVTATTAEGVVTGMSAAGSAWLGASVYGLLSEAAPEPDSGNNILLFSDEENEVEKDKKREGMPGSSVTAAKERCLYEAVLKHNHRLAHNVRMWRTVRQFLERTRQKRMVVCPPSVVLAREAFKHPSESFSLEDPISEYYADSSDVEGESECSSSRSSIVEETASQVDMKGRKGTNSSPLAGTTTIIIHDSEDEKDLDIILSGSGGGGEEGGSEEEDDDDEDDVENDDPELSSQLMVDSMNENASNCSWEAVDDRSAPSSGANSSQQMQYSSSGVGGSTSVLWVPDHAVTRCTTCQTVFWIGLRKHHCRSCGQIFCAECSDYTAHLPEERLYQPVRLCGPCYQRISSMTVPATSSVSTTGGSSSTMVSSAVSNSAVATGPAVNNGTSNNNNALSEDGGNASFLQHRTNVSAAAAASMMMRDRISSMSQIQSLLATECSSEASRASESCCKQNVTAATN</sequence>
<dbReference type="PROSITE" id="PS50178">
    <property type="entry name" value="ZF_FYVE"/>
    <property type="match status" value="1"/>
</dbReference>
<organism evidence="2 3">
    <name type="scientific">Anopheles arabiensis</name>
    <name type="common">Mosquito</name>
    <dbReference type="NCBI Taxonomy" id="7173"/>
    <lineage>
        <taxon>Eukaryota</taxon>
        <taxon>Metazoa</taxon>
        <taxon>Ecdysozoa</taxon>
        <taxon>Arthropoda</taxon>
        <taxon>Hexapoda</taxon>
        <taxon>Insecta</taxon>
        <taxon>Pterygota</taxon>
        <taxon>Neoptera</taxon>
        <taxon>Endopterygota</taxon>
        <taxon>Diptera</taxon>
        <taxon>Nematocera</taxon>
        <taxon>Culicoidea</taxon>
        <taxon>Culicidae</taxon>
        <taxon>Anophelinae</taxon>
        <taxon>Anopheles</taxon>
    </lineage>
</organism>
<dbReference type="EMBL" id="APCN01000890">
    <property type="status" value="NOT_ANNOTATED_CDS"/>
    <property type="molecule type" value="Genomic_DNA"/>
</dbReference>
<dbReference type="VEuPathDB" id="VectorBase:AARA016981"/>
<evidence type="ECO:0000313" key="3">
    <source>
        <dbReference type="Proteomes" id="UP000075840"/>
    </source>
</evidence>
<feature type="region of interest" description="Disordered" evidence="1">
    <location>
        <begin position="286"/>
        <end position="310"/>
    </location>
</feature>
<evidence type="ECO:0000313" key="2">
    <source>
        <dbReference type="EnsemblMetazoa" id="AARA016981-PA"/>
    </source>
</evidence>
<dbReference type="InterPro" id="IPR013083">
    <property type="entry name" value="Znf_RING/FYVE/PHD"/>
</dbReference>
<feature type="compositionally biased region" description="Acidic residues" evidence="1">
    <location>
        <begin position="245"/>
        <end position="263"/>
    </location>
</feature>